<dbReference type="InterPro" id="IPR036188">
    <property type="entry name" value="FAD/NAD-bd_sf"/>
</dbReference>
<sequence length="748" mass="84455">MREYVKTCKENEPSFCSAACPFHLDVPDFMNKIQRGNFRAAYKLYQNSVAFPLVVSALCPEYCRGACPRNEIDAAVDMRRLEEAVIGLTKNLDPIDYNVPLKGKRAAVIGGGISGLSCALKLCLKKYQVVVFERDARLGGHLWELLPESIFLTDIQRQFQYEELDVRLNSEILSLPELAEENFDAVYIATGRNGRNLGIEEKEGVFIGGSILGADTIQAIAQGIEGAVAIETYFLTGKMTHEHKSFSTTIPFPDLGEILRQGSFLTGDGPAEKEQVMQEAGRCLRCSCDACKKNCDLLRYYRKSPLKMIEEVRGTTQVKGVLSDITVATKLIASCSQCGYCVRCCPEGIDFQSYLLEARRILHKKGRMPWAFHDFFLRDMTHARENSVFLWDRRENPSWLFFPGCQLGASDPQYVLKTYQRICSHVGRVALLVDCCGAPALWSGDEEREGRMFGDFQKKWEALGQPKVIFACATCKKMMEEHIGGLKGEMVYTLLEKWRTPMKQQLNHASYAVFDPCSARHDDAVQQAVRSLSERAGAELLPIPAEKSRARCCGYGGHTAIVNSQYTKEVTQRRAAQSPVPYITYCSNCRDLLAAEGKDAVHVLDLVFSLNCQNRTAPTQTQRRQNREALKHQLQKSDDQKENSGLTADRLVKGKPIDISQALKQKLDHNYILEDDLFHVISHCERTEHKMRNQTNGHTLGSLKIGFMTYWAEYVEKETSYELINAYVIEWRLKKEKDDGRRDGSGLL</sequence>
<dbReference type="InterPro" id="IPR004017">
    <property type="entry name" value="Cys_rich_dom"/>
</dbReference>
<proteinExistence type="predicted"/>
<dbReference type="PANTHER" id="PTHR43255:SF1">
    <property type="entry name" value="IRON-SULFUR-BINDING OXIDOREDUCTASE FADF-RELATED"/>
    <property type="match status" value="1"/>
</dbReference>
<dbReference type="GO" id="GO:0005886">
    <property type="term" value="C:plasma membrane"/>
    <property type="evidence" value="ECO:0007669"/>
    <property type="project" value="TreeGrafter"/>
</dbReference>
<dbReference type="SUPFAM" id="SSF51905">
    <property type="entry name" value="FAD/NAD(P)-binding domain"/>
    <property type="match status" value="1"/>
</dbReference>
<feature type="region of interest" description="Disordered" evidence="6">
    <location>
        <begin position="617"/>
        <end position="647"/>
    </location>
</feature>
<keyword evidence="2" id="KW-0479">Metal-binding</keyword>
<evidence type="ECO:0000256" key="1">
    <source>
        <dbReference type="ARBA" id="ARBA00022485"/>
    </source>
</evidence>
<dbReference type="NCBIfam" id="NF045663">
    <property type="entry name" value="diclust_near_Sec"/>
    <property type="match status" value="1"/>
</dbReference>
<dbReference type="GO" id="GO:0051539">
    <property type="term" value="F:4 iron, 4 sulfur cluster binding"/>
    <property type="evidence" value="ECO:0007669"/>
    <property type="project" value="UniProtKB-KW"/>
</dbReference>
<reference evidence="9" key="1">
    <citation type="submission" date="2022-09" db="EMBL/GenBank/DDBJ databases">
        <title>Culturomic study of gut microbiota in children with autism spectrum disorder.</title>
        <authorList>
            <person name="Efimov B.A."/>
            <person name="Chaplin A.V."/>
            <person name="Sokolova S.R."/>
            <person name="Pikina A.P."/>
            <person name="Korzhanova M."/>
            <person name="Belova V."/>
            <person name="Korostin D."/>
        </authorList>
    </citation>
    <scope>NUCLEOTIDE SEQUENCE</scope>
    <source>
        <strain evidence="9">ASD5510</strain>
    </source>
</reference>
<evidence type="ECO:0000256" key="6">
    <source>
        <dbReference type="SAM" id="MobiDB-lite"/>
    </source>
</evidence>
<evidence type="ECO:0000313" key="10">
    <source>
        <dbReference type="Proteomes" id="UP001065549"/>
    </source>
</evidence>
<feature type="compositionally biased region" description="Basic and acidic residues" evidence="6">
    <location>
        <begin position="625"/>
        <end position="642"/>
    </location>
</feature>
<dbReference type="InterPro" id="IPR009051">
    <property type="entry name" value="Helical_ferredxn"/>
</dbReference>
<dbReference type="Gene3D" id="1.10.1060.10">
    <property type="entry name" value="Alpha-helical ferredoxin"/>
    <property type="match status" value="2"/>
</dbReference>
<evidence type="ECO:0000256" key="4">
    <source>
        <dbReference type="ARBA" id="ARBA00023004"/>
    </source>
</evidence>
<dbReference type="InterPro" id="IPR028261">
    <property type="entry name" value="DPD_II"/>
</dbReference>
<dbReference type="PANTHER" id="PTHR43255">
    <property type="entry name" value="IRON-SULFUR-BINDING OXIDOREDUCTASE FADF-RELATED-RELATED"/>
    <property type="match status" value="1"/>
</dbReference>
<feature type="domain" description="Dihydroprymidine dehydrogenase" evidence="8">
    <location>
        <begin position="8"/>
        <end position="86"/>
    </location>
</feature>
<dbReference type="GO" id="GO:0016491">
    <property type="term" value="F:oxidoreductase activity"/>
    <property type="evidence" value="ECO:0007669"/>
    <property type="project" value="UniProtKB-KW"/>
</dbReference>
<keyword evidence="5" id="KW-0411">Iron-sulfur</keyword>
<dbReference type="AlphaFoldDB" id="A0A9J6QYZ6"/>
<comment type="caution">
    <text evidence="9">The sequence shown here is derived from an EMBL/GenBank/DDBJ whole genome shotgun (WGS) entry which is preliminary data.</text>
</comment>
<dbReference type="SUPFAM" id="SSF46548">
    <property type="entry name" value="alpha-helical ferredoxin"/>
    <property type="match status" value="2"/>
</dbReference>
<accession>A0A9J6QYZ6</accession>
<dbReference type="Pfam" id="PF14691">
    <property type="entry name" value="Fer4_20"/>
    <property type="match status" value="1"/>
</dbReference>
<evidence type="ECO:0000256" key="2">
    <source>
        <dbReference type="ARBA" id="ARBA00022723"/>
    </source>
</evidence>
<keyword evidence="3" id="KW-0560">Oxidoreductase</keyword>
<organism evidence="9 10">
    <name type="scientific">Hominibacterium faecale</name>
    <dbReference type="NCBI Taxonomy" id="2839743"/>
    <lineage>
        <taxon>Bacteria</taxon>
        <taxon>Bacillati</taxon>
        <taxon>Bacillota</taxon>
        <taxon>Clostridia</taxon>
        <taxon>Peptostreptococcales</taxon>
        <taxon>Anaerovoracaceae</taxon>
        <taxon>Hominibacterium</taxon>
    </lineage>
</organism>
<feature type="domain" description="Cysteine-rich" evidence="7">
    <location>
        <begin position="511"/>
        <end position="589"/>
    </location>
</feature>
<dbReference type="InterPro" id="IPR051460">
    <property type="entry name" value="HdrC_iron-sulfur_subunit"/>
</dbReference>
<keyword evidence="4" id="KW-0408">Iron</keyword>
<evidence type="ECO:0000259" key="7">
    <source>
        <dbReference type="Pfam" id="PF02754"/>
    </source>
</evidence>
<evidence type="ECO:0000313" key="9">
    <source>
        <dbReference type="EMBL" id="MCU7380696.1"/>
    </source>
</evidence>
<feature type="domain" description="Cysteine-rich" evidence="7">
    <location>
        <begin position="400"/>
        <end position="479"/>
    </location>
</feature>
<evidence type="ECO:0000259" key="8">
    <source>
        <dbReference type="Pfam" id="PF14691"/>
    </source>
</evidence>
<dbReference type="Pfam" id="PF13450">
    <property type="entry name" value="NAD_binding_8"/>
    <property type="match status" value="1"/>
</dbReference>
<dbReference type="RefSeq" id="WP_269478797.1">
    <property type="nucleotide sequence ID" value="NZ_JAOSHN010000012.1"/>
</dbReference>
<name>A0A9J6QYZ6_9FIRM</name>
<dbReference type="GO" id="GO:0046872">
    <property type="term" value="F:metal ion binding"/>
    <property type="evidence" value="ECO:0007669"/>
    <property type="project" value="UniProtKB-KW"/>
</dbReference>
<dbReference type="EMBL" id="JAOSHN010000012">
    <property type="protein sequence ID" value="MCU7380696.1"/>
    <property type="molecule type" value="Genomic_DNA"/>
</dbReference>
<dbReference type="Proteomes" id="UP001065549">
    <property type="component" value="Unassembled WGS sequence"/>
</dbReference>
<evidence type="ECO:0000256" key="3">
    <source>
        <dbReference type="ARBA" id="ARBA00023002"/>
    </source>
</evidence>
<keyword evidence="1" id="KW-0004">4Fe-4S</keyword>
<dbReference type="Pfam" id="PF02754">
    <property type="entry name" value="CCG"/>
    <property type="match status" value="2"/>
</dbReference>
<protein>
    <submittedName>
        <fullName evidence="9">Heterodisulfide reductase-related iron-sulfur binding cluster</fullName>
    </submittedName>
</protein>
<gene>
    <name evidence="9" type="ORF">OBO34_20495</name>
</gene>
<keyword evidence="10" id="KW-1185">Reference proteome</keyword>
<evidence type="ECO:0000256" key="5">
    <source>
        <dbReference type="ARBA" id="ARBA00023014"/>
    </source>
</evidence>
<dbReference type="Pfam" id="PF13534">
    <property type="entry name" value="Fer4_17"/>
    <property type="match status" value="1"/>
</dbReference>
<dbReference type="Gene3D" id="3.50.50.60">
    <property type="entry name" value="FAD/NAD(P)-binding domain"/>
    <property type="match status" value="1"/>
</dbReference>